<reference evidence="1" key="1">
    <citation type="submission" date="2015-12" db="EMBL/GenBank/DDBJ databases">
        <title>De novo transcriptome assembly of four potential Pierce s Disease insect vectors from Arizona vineyards.</title>
        <authorList>
            <person name="Tassone E.E."/>
        </authorList>
    </citation>
    <scope>NUCLEOTIDE SEQUENCE</scope>
</reference>
<accession>A0A1B6DW97</accession>
<gene>
    <name evidence="1" type="ORF">g.15258</name>
</gene>
<sequence>MDIKEESLDPMDKCLIDIPFGNVSENLVVDPFEFVGIKLENEEWHTEPQSIPLIKHEAEVETNFDCDEIEIEEHFIKYEKDKSDIHGVPSVEEKADFHSLFLSTFEEDLIENVKDKRNTHGVPLVEEKADFHSLFFSTFEEDLIENVKDKRNTHGVPLVEEKADFHSLFFSTLRKT</sequence>
<protein>
    <submittedName>
        <fullName evidence="1">Uncharacterized protein</fullName>
    </submittedName>
</protein>
<name>A0A1B6DW97_9HEMI</name>
<dbReference type="EMBL" id="GEDC01007358">
    <property type="protein sequence ID" value="JAS29940.1"/>
    <property type="molecule type" value="Transcribed_RNA"/>
</dbReference>
<dbReference type="AlphaFoldDB" id="A0A1B6DW97"/>
<organism evidence="1">
    <name type="scientific">Clastoptera arizonana</name>
    <name type="common">Arizona spittle bug</name>
    <dbReference type="NCBI Taxonomy" id="38151"/>
    <lineage>
        <taxon>Eukaryota</taxon>
        <taxon>Metazoa</taxon>
        <taxon>Ecdysozoa</taxon>
        <taxon>Arthropoda</taxon>
        <taxon>Hexapoda</taxon>
        <taxon>Insecta</taxon>
        <taxon>Pterygota</taxon>
        <taxon>Neoptera</taxon>
        <taxon>Paraneoptera</taxon>
        <taxon>Hemiptera</taxon>
        <taxon>Auchenorrhyncha</taxon>
        <taxon>Cercopoidea</taxon>
        <taxon>Clastopteridae</taxon>
        <taxon>Clastoptera</taxon>
    </lineage>
</organism>
<proteinExistence type="predicted"/>
<evidence type="ECO:0000313" key="1">
    <source>
        <dbReference type="EMBL" id="JAS29940.1"/>
    </source>
</evidence>